<evidence type="ECO:0000256" key="1">
    <source>
        <dbReference type="SAM" id="MobiDB-lite"/>
    </source>
</evidence>
<dbReference type="EMBL" id="ML979146">
    <property type="protein sequence ID" value="KAF1911108.1"/>
    <property type="molecule type" value="Genomic_DNA"/>
</dbReference>
<name>A0A6A5Q8K5_AMPQU</name>
<sequence length="121" mass="14621">MWINVQCIEMTKCGFIRLNYQNPAVKSTHQSPSVLGSTRPHPTISCTFHKIRNHQQGEGMFRNCRSRLLEDWGCRKCRKIHMFLVVQVQLQEQHQGRLREQHRVRQWGRRRQMPRKQEEQE</sequence>
<accession>A0A6A5Q8K5</accession>
<gene>
    <name evidence="2" type="ORF">BDU57DRAFT_524831</name>
</gene>
<evidence type="ECO:0000313" key="2">
    <source>
        <dbReference type="EMBL" id="KAF1911108.1"/>
    </source>
</evidence>
<reference evidence="2" key="1">
    <citation type="journal article" date="2020" name="Stud. Mycol.">
        <title>101 Dothideomycetes genomes: a test case for predicting lifestyles and emergence of pathogens.</title>
        <authorList>
            <person name="Haridas S."/>
            <person name="Albert R."/>
            <person name="Binder M."/>
            <person name="Bloem J."/>
            <person name="Labutti K."/>
            <person name="Salamov A."/>
            <person name="Andreopoulos B."/>
            <person name="Baker S."/>
            <person name="Barry K."/>
            <person name="Bills G."/>
            <person name="Bluhm B."/>
            <person name="Cannon C."/>
            <person name="Castanera R."/>
            <person name="Culley D."/>
            <person name="Daum C."/>
            <person name="Ezra D."/>
            <person name="Gonzalez J."/>
            <person name="Henrissat B."/>
            <person name="Kuo A."/>
            <person name="Liang C."/>
            <person name="Lipzen A."/>
            <person name="Lutzoni F."/>
            <person name="Magnuson J."/>
            <person name="Mondo S."/>
            <person name="Nolan M."/>
            <person name="Ohm R."/>
            <person name="Pangilinan J."/>
            <person name="Park H.-J."/>
            <person name="Ramirez L."/>
            <person name="Alfaro M."/>
            <person name="Sun H."/>
            <person name="Tritt A."/>
            <person name="Yoshinaga Y."/>
            <person name="Zwiers L.-H."/>
            <person name="Turgeon B."/>
            <person name="Goodwin S."/>
            <person name="Spatafora J."/>
            <person name="Crous P."/>
            <person name="Grigoriev I."/>
        </authorList>
    </citation>
    <scope>NUCLEOTIDE SEQUENCE</scope>
    <source>
        <strain evidence="2">HMLAC05119</strain>
    </source>
</reference>
<protein>
    <submittedName>
        <fullName evidence="2">Uncharacterized protein</fullName>
    </submittedName>
</protein>
<feature type="region of interest" description="Disordered" evidence="1">
    <location>
        <begin position="94"/>
        <end position="121"/>
    </location>
</feature>
<feature type="compositionally biased region" description="Basic and acidic residues" evidence="1">
    <location>
        <begin position="94"/>
        <end position="103"/>
    </location>
</feature>
<dbReference type="Proteomes" id="UP000800096">
    <property type="component" value="Unassembled WGS sequence"/>
</dbReference>
<dbReference type="AlphaFoldDB" id="A0A6A5Q8K5"/>
<keyword evidence="3" id="KW-1185">Reference proteome</keyword>
<proteinExistence type="predicted"/>
<evidence type="ECO:0000313" key="3">
    <source>
        <dbReference type="Proteomes" id="UP000800096"/>
    </source>
</evidence>
<feature type="compositionally biased region" description="Basic residues" evidence="1">
    <location>
        <begin position="104"/>
        <end position="114"/>
    </location>
</feature>
<organism evidence="2 3">
    <name type="scientific">Ampelomyces quisqualis</name>
    <name type="common">Powdery mildew agent</name>
    <dbReference type="NCBI Taxonomy" id="50730"/>
    <lineage>
        <taxon>Eukaryota</taxon>
        <taxon>Fungi</taxon>
        <taxon>Dikarya</taxon>
        <taxon>Ascomycota</taxon>
        <taxon>Pezizomycotina</taxon>
        <taxon>Dothideomycetes</taxon>
        <taxon>Pleosporomycetidae</taxon>
        <taxon>Pleosporales</taxon>
        <taxon>Pleosporineae</taxon>
        <taxon>Phaeosphaeriaceae</taxon>
        <taxon>Ampelomyces</taxon>
    </lineage>
</organism>